<evidence type="ECO:0000256" key="2">
    <source>
        <dbReference type="ARBA" id="ARBA00022840"/>
    </source>
</evidence>
<keyword evidence="3" id="KW-0805">Transcription regulation</keyword>
<dbReference type="Pfam" id="PF00158">
    <property type="entry name" value="Sigma54_activat"/>
    <property type="match status" value="1"/>
</dbReference>
<dbReference type="PANTHER" id="PTHR32071:SF57">
    <property type="entry name" value="C4-DICARBOXYLATE TRANSPORT TRANSCRIPTIONAL REGULATORY PROTEIN DCTD"/>
    <property type="match status" value="1"/>
</dbReference>
<dbReference type="GO" id="GO:0043565">
    <property type="term" value="F:sequence-specific DNA binding"/>
    <property type="evidence" value="ECO:0007669"/>
    <property type="project" value="InterPro"/>
</dbReference>
<dbReference type="InterPro" id="IPR000014">
    <property type="entry name" value="PAS"/>
</dbReference>
<dbReference type="InterPro" id="IPR001041">
    <property type="entry name" value="2Fe-2S_ferredoxin-type"/>
</dbReference>
<sequence length="707" mass="79537">MEIIIDGHKIEVISGETILKAAQRSGINIPNLCSAKGMCSDKGFCRLCIVELKTSMGIKLVESCTFQVWEEIQVRTSSPLIESIRRSMINLLIGRGDISPGELAEMINVTQTENNRMSIPNYFIPDLQDNILSPTIFQKGLEENPQLAYIIVNREGYIREINQTYLDIMGIEMEDALGKHILQVVPNSELPEILATGRTDQAACWTINCHDAIVNRVPIIRDGKTVGALGYSLFLDMSAARIFIKKMQEREKEFNDFLEGLLENPFLAYIIVDRDGYITAINQITLDILKLGKKDAMGKYILEVMPNSKLPEILKTGRIDRAEFFPIMGRDTIVNRMPITKEGEIIGAVAYSLFLDMSGAKILSKRLHYMEKQLKHYKDEISDIYSARWTIDDLVGNSPSLLWIRNVVGRMSFTTSTVLITGESGTGKEIIAQAVHNSSQFRHGPFIRINCAALPENLLESELFGYEEGAFTGAKKGGKPGKFELASEGTIFLDEIGDMPLTMQTKLLSVLQEKVVERVGGTKPIIINVRVIAATNCDLEKMISEGQFREDLYYRLNVVRLDVPSLRNRIEDLPLLVDSLINRINQKLGTNITGISTQAMEYLESYEWPGNVRELENILERAVNLAFMNQDSLLNITHFSSLFKTSFTEQAQMELKESTLPDTLEKIEKEMIELALAKTGGNKNRAAKMLGIHISALYRRLEKYGNK</sequence>
<dbReference type="PROSITE" id="PS50112">
    <property type="entry name" value="PAS"/>
    <property type="match status" value="1"/>
</dbReference>
<dbReference type="Pfam" id="PF02954">
    <property type="entry name" value="HTH_8"/>
    <property type="match status" value="1"/>
</dbReference>
<dbReference type="STRING" id="378794.GCA_001570625_02455"/>
<dbReference type="InterPro" id="IPR009057">
    <property type="entry name" value="Homeodomain-like_sf"/>
</dbReference>
<feature type="domain" description="Sigma-54 factor interaction" evidence="6">
    <location>
        <begin position="394"/>
        <end position="624"/>
    </location>
</feature>
<dbReference type="InterPro" id="IPR027417">
    <property type="entry name" value="P-loop_NTPase"/>
</dbReference>
<evidence type="ECO:0000313" key="10">
    <source>
        <dbReference type="Proteomes" id="UP000263273"/>
    </source>
</evidence>
<dbReference type="Pfam" id="PF25601">
    <property type="entry name" value="AAA_lid_14"/>
    <property type="match status" value="1"/>
</dbReference>
<dbReference type="RefSeq" id="WP_276623796.1">
    <property type="nucleotide sequence ID" value="NZ_DLIJ01000006.1"/>
</dbReference>
<dbReference type="PANTHER" id="PTHR32071">
    <property type="entry name" value="TRANSCRIPTIONAL REGULATORY PROTEIN"/>
    <property type="match status" value="1"/>
</dbReference>
<dbReference type="GO" id="GO:0006355">
    <property type="term" value="P:regulation of DNA-templated transcription"/>
    <property type="evidence" value="ECO:0007669"/>
    <property type="project" value="InterPro"/>
</dbReference>
<dbReference type="GO" id="GO:0005524">
    <property type="term" value="F:ATP binding"/>
    <property type="evidence" value="ECO:0007669"/>
    <property type="project" value="UniProtKB-KW"/>
</dbReference>
<dbReference type="Gene3D" id="1.10.10.60">
    <property type="entry name" value="Homeodomain-like"/>
    <property type="match status" value="1"/>
</dbReference>
<keyword evidence="1" id="KW-0547">Nucleotide-binding</keyword>
<gene>
    <name evidence="9" type="ORF">DDZ44_00590</name>
</gene>
<dbReference type="FunFam" id="3.40.50.300:FF:000006">
    <property type="entry name" value="DNA-binding transcriptional regulator NtrC"/>
    <property type="match status" value="1"/>
</dbReference>
<dbReference type="InterPro" id="IPR002078">
    <property type="entry name" value="Sigma_54_int"/>
</dbReference>
<dbReference type="Gene3D" id="3.40.50.300">
    <property type="entry name" value="P-loop containing nucleotide triphosphate hydrolases"/>
    <property type="match status" value="1"/>
</dbReference>
<proteinExistence type="predicted"/>
<dbReference type="InterPro" id="IPR025944">
    <property type="entry name" value="Sigma_54_int_dom_CS"/>
</dbReference>
<dbReference type="AlphaFoldDB" id="A0A354YUQ4"/>
<dbReference type="PROSITE" id="PS00688">
    <property type="entry name" value="SIGMA54_INTERACT_3"/>
    <property type="match status" value="1"/>
</dbReference>
<dbReference type="PRINTS" id="PR01590">
    <property type="entry name" value="HTHFIS"/>
</dbReference>
<dbReference type="SUPFAM" id="SSF55785">
    <property type="entry name" value="PYP-like sensor domain (PAS domain)"/>
    <property type="match status" value="2"/>
</dbReference>
<keyword evidence="2" id="KW-0067">ATP-binding</keyword>
<dbReference type="PROSITE" id="PS00675">
    <property type="entry name" value="SIGMA54_INTERACT_1"/>
    <property type="match status" value="1"/>
</dbReference>
<dbReference type="PROSITE" id="PS00676">
    <property type="entry name" value="SIGMA54_INTERACT_2"/>
    <property type="match status" value="1"/>
</dbReference>
<feature type="domain" description="PAS" evidence="7">
    <location>
        <begin position="133"/>
        <end position="182"/>
    </location>
</feature>
<dbReference type="CDD" id="cd00130">
    <property type="entry name" value="PAS"/>
    <property type="match status" value="1"/>
</dbReference>
<dbReference type="Pfam" id="PF13510">
    <property type="entry name" value="Fer2_4"/>
    <property type="match status" value="1"/>
</dbReference>
<dbReference type="InterPro" id="IPR025943">
    <property type="entry name" value="Sigma_54_int_dom_ATP-bd_2"/>
</dbReference>
<dbReference type="InterPro" id="IPR003593">
    <property type="entry name" value="AAA+_ATPase"/>
</dbReference>
<evidence type="ECO:0000259" key="8">
    <source>
        <dbReference type="PROSITE" id="PS51085"/>
    </source>
</evidence>
<dbReference type="Gene3D" id="3.30.450.20">
    <property type="entry name" value="PAS domain"/>
    <property type="match status" value="2"/>
</dbReference>
<dbReference type="InterPro" id="IPR035965">
    <property type="entry name" value="PAS-like_dom_sf"/>
</dbReference>
<evidence type="ECO:0000256" key="4">
    <source>
        <dbReference type="ARBA" id="ARBA00023125"/>
    </source>
</evidence>
<evidence type="ECO:0000256" key="5">
    <source>
        <dbReference type="ARBA" id="ARBA00023163"/>
    </source>
</evidence>
<feature type="domain" description="2Fe-2S ferredoxin-type" evidence="8">
    <location>
        <begin position="1"/>
        <end position="80"/>
    </location>
</feature>
<evidence type="ECO:0000259" key="6">
    <source>
        <dbReference type="PROSITE" id="PS50045"/>
    </source>
</evidence>
<comment type="caution">
    <text evidence="9">The sequence shown here is derived from an EMBL/GenBank/DDBJ whole genome shotgun (WGS) entry which is preliminary data.</text>
</comment>
<accession>A0A354YUQ4</accession>
<evidence type="ECO:0000313" key="9">
    <source>
        <dbReference type="EMBL" id="HBK52421.1"/>
    </source>
</evidence>
<dbReference type="InterPro" id="IPR058031">
    <property type="entry name" value="AAA_lid_NorR"/>
</dbReference>
<dbReference type="GO" id="GO:0051536">
    <property type="term" value="F:iron-sulfur cluster binding"/>
    <property type="evidence" value="ECO:0007669"/>
    <property type="project" value="InterPro"/>
</dbReference>
<evidence type="ECO:0000256" key="3">
    <source>
        <dbReference type="ARBA" id="ARBA00023015"/>
    </source>
</evidence>
<dbReference type="InterPro" id="IPR025662">
    <property type="entry name" value="Sigma_54_int_dom_ATP-bd_1"/>
</dbReference>
<dbReference type="PROSITE" id="PS50045">
    <property type="entry name" value="SIGMA54_INTERACT_4"/>
    <property type="match status" value="1"/>
</dbReference>
<evidence type="ECO:0000256" key="1">
    <source>
        <dbReference type="ARBA" id="ARBA00022741"/>
    </source>
</evidence>
<keyword evidence="4" id="KW-0238">DNA-binding</keyword>
<dbReference type="SUPFAM" id="SSF52540">
    <property type="entry name" value="P-loop containing nucleoside triphosphate hydrolases"/>
    <property type="match status" value="1"/>
</dbReference>
<dbReference type="InterPro" id="IPR036010">
    <property type="entry name" value="2Fe-2S_ferredoxin-like_sf"/>
</dbReference>
<dbReference type="Proteomes" id="UP000263273">
    <property type="component" value="Unassembled WGS sequence"/>
</dbReference>
<dbReference type="Gene3D" id="1.10.8.60">
    <property type="match status" value="1"/>
</dbReference>
<dbReference type="Pfam" id="PF13426">
    <property type="entry name" value="PAS_9"/>
    <property type="match status" value="2"/>
</dbReference>
<dbReference type="SUPFAM" id="SSF54292">
    <property type="entry name" value="2Fe-2S ferredoxin-like"/>
    <property type="match status" value="1"/>
</dbReference>
<name>A0A354YUQ4_9FIRM</name>
<protein>
    <submittedName>
        <fullName evidence="9">AAA family ATPase</fullName>
    </submittedName>
</protein>
<reference evidence="9 10" key="1">
    <citation type="journal article" date="2018" name="Nat. Biotechnol.">
        <title>A standardized bacterial taxonomy based on genome phylogeny substantially revises the tree of life.</title>
        <authorList>
            <person name="Parks D.H."/>
            <person name="Chuvochina M."/>
            <person name="Waite D.W."/>
            <person name="Rinke C."/>
            <person name="Skarshewski A."/>
            <person name="Chaumeil P.A."/>
            <person name="Hugenholtz P."/>
        </authorList>
    </citation>
    <scope>NUCLEOTIDE SEQUENCE [LARGE SCALE GENOMIC DNA]</scope>
    <source>
        <strain evidence="9">UBA10948</strain>
    </source>
</reference>
<dbReference type="SMART" id="SM00091">
    <property type="entry name" value="PAS"/>
    <property type="match status" value="2"/>
</dbReference>
<dbReference type="SMART" id="SM00382">
    <property type="entry name" value="AAA"/>
    <property type="match status" value="1"/>
</dbReference>
<dbReference type="PROSITE" id="PS51085">
    <property type="entry name" value="2FE2S_FER_2"/>
    <property type="match status" value="1"/>
</dbReference>
<dbReference type="Gene3D" id="3.10.20.740">
    <property type="match status" value="1"/>
</dbReference>
<keyword evidence="5" id="KW-0804">Transcription</keyword>
<evidence type="ECO:0000259" key="7">
    <source>
        <dbReference type="PROSITE" id="PS50112"/>
    </source>
</evidence>
<organism evidence="9 10">
    <name type="scientific">Syntrophomonas wolfei</name>
    <dbReference type="NCBI Taxonomy" id="863"/>
    <lineage>
        <taxon>Bacteria</taxon>
        <taxon>Bacillati</taxon>
        <taxon>Bacillota</taxon>
        <taxon>Clostridia</taxon>
        <taxon>Eubacteriales</taxon>
        <taxon>Syntrophomonadaceae</taxon>
        <taxon>Syntrophomonas</taxon>
    </lineage>
</organism>
<dbReference type="EMBL" id="DNZF01000016">
    <property type="protein sequence ID" value="HBK52421.1"/>
    <property type="molecule type" value="Genomic_DNA"/>
</dbReference>
<dbReference type="InterPro" id="IPR002197">
    <property type="entry name" value="HTH_Fis"/>
</dbReference>
<dbReference type="CDD" id="cd00009">
    <property type="entry name" value="AAA"/>
    <property type="match status" value="1"/>
</dbReference>
<dbReference type="SUPFAM" id="SSF46689">
    <property type="entry name" value="Homeodomain-like"/>
    <property type="match status" value="1"/>
</dbReference>